<evidence type="ECO:0000313" key="5">
    <source>
        <dbReference type="Proteomes" id="UP000004947"/>
    </source>
</evidence>
<dbReference type="AlphaFoldDB" id="A6DNI1"/>
<dbReference type="Pfam" id="PF00884">
    <property type="entry name" value="Sulfatase"/>
    <property type="match status" value="1"/>
</dbReference>
<name>A6DNI1_9BACT</name>
<protein>
    <submittedName>
        <fullName evidence="4">N-acetylgalactosamine 6-sulfatase (GALNS)</fullName>
    </submittedName>
</protein>
<evidence type="ECO:0000256" key="1">
    <source>
        <dbReference type="ARBA" id="ARBA00008779"/>
    </source>
</evidence>
<evidence type="ECO:0000313" key="4">
    <source>
        <dbReference type="EMBL" id="EDM26929.1"/>
    </source>
</evidence>
<comment type="caution">
    <text evidence="4">The sequence shown here is derived from an EMBL/GenBank/DDBJ whole genome shotgun (WGS) entry which is preliminary data.</text>
</comment>
<dbReference type="Proteomes" id="UP000004947">
    <property type="component" value="Unassembled WGS sequence"/>
</dbReference>
<dbReference type="Gene3D" id="3.40.720.10">
    <property type="entry name" value="Alkaline Phosphatase, subunit A"/>
    <property type="match status" value="1"/>
</dbReference>
<dbReference type="InterPro" id="IPR017850">
    <property type="entry name" value="Alkaline_phosphatase_core_sf"/>
</dbReference>
<dbReference type="STRING" id="313628.LNTAR_06774"/>
<sequence length="273" mass="31416">MHRGPEKIEMKEYSTDAFGREAIEFIERNKKKPFFLFVSYITPHVPMEAKESDLKRFEHIKDPLRRTSLAMIACMDDNVGRMLKVLKDNKLEKDTLIFFISDNGGYPGNASLCTPYSGSKSQMLEGGIHVPFIMQWKGTIPRGKVYGKPIISLDIKPTALVAAGATIKDQWQLDGVDLIPYLNGQKTSDPHESLYWRYNAWSKKPEQNGWAIRKGDWMLVRNGWAKAKPALYNLSKDKAQKNDLSKSQPERYDEMLKMWQQWDKDNIKPGSLK</sequence>
<dbReference type="Gene3D" id="3.30.1120.10">
    <property type="match status" value="1"/>
</dbReference>
<evidence type="ECO:0000259" key="3">
    <source>
        <dbReference type="Pfam" id="PF00884"/>
    </source>
</evidence>
<proteinExistence type="inferred from homology"/>
<accession>A6DNI1</accession>
<reference evidence="4 5" key="1">
    <citation type="journal article" date="2010" name="J. Bacteriol.">
        <title>Genome sequence of Lentisphaera araneosa HTCC2155T, the type species of the order Lentisphaerales in the phylum Lentisphaerae.</title>
        <authorList>
            <person name="Thrash J.C."/>
            <person name="Cho J.C."/>
            <person name="Vergin K.L."/>
            <person name="Morris R.M."/>
            <person name="Giovannoni S.J."/>
        </authorList>
    </citation>
    <scope>NUCLEOTIDE SEQUENCE [LARGE SCALE GENOMIC DNA]</scope>
    <source>
        <strain evidence="4 5">HTCC2155</strain>
    </source>
</reference>
<dbReference type="InterPro" id="IPR000917">
    <property type="entry name" value="Sulfatase_N"/>
</dbReference>
<dbReference type="PANTHER" id="PTHR42693:SF53">
    <property type="entry name" value="ENDO-4-O-SULFATASE"/>
    <property type="match status" value="1"/>
</dbReference>
<keyword evidence="5" id="KW-1185">Reference proteome</keyword>
<evidence type="ECO:0000256" key="2">
    <source>
        <dbReference type="ARBA" id="ARBA00022801"/>
    </source>
</evidence>
<dbReference type="GO" id="GO:0004065">
    <property type="term" value="F:arylsulfatase activity"/>
    <property type="evidence" value="ECO:0007669"/>
    <property type="project" value="TreeGrafter"/>
</dbReference>
<organism evidence="4 5">
    <name type="scientific">Lentisphaera araneosa HTCC2155</name>
    <dbReference type="NCBI Taxonomy" id="313628"/>
    <lineage>
        <taxon>Bacteria</taxon>
        <taxon>Pseudomonadati</taxon>
        <taxon>Lentisphaerota</taxon>
        <taxon>Lentisphaeria</taxon>
        <taxon>Lentisphaerales</taxon>
        <taxon>Lentisphaeraceae</taxon>
        <taxon>Lentisphaera</taxon>
    </lineage>
</organism>
<feature type="domain" description="Sulfatase N-terminal" evidence="3">
    <location>
        <begin position="11"/>
        <end position="164"/>
    </location>
</feature>
<dbReference type="EMBL" id="ABCK01000013">
    <property type="protein sequence ID" value="EDM26929.1"/>
    <property type="molecule type" value="Genomic_DNA"/>
</dbReference>
<gene>
    <name evidence="4" type="ORF">LNTAR_06774</name>
</gene>
<dbReference type="PANTHER" id="PTHR42693">
    <property type="entry name" value="ARYLSULFATASE FAMILY MEMBER"/>
    <property type="match status" value="1"/>
</dbReference>
<keyword evidence="2" id="KW-0378">Hydrolase</keyword>
<dbReference type="InterPro" id="IPR050738">
    <property type="entry name" value="Sulfatase"/>
</dbReference>
<dbReference type="eggNOG" id="COG3119">
    <property type="taxonomic scope" value="Bacteria"/>
</dbReference>
<comment type="similarity">
    <text evidence="1">Belongs to the sulfatase family.</text>
</comment>
<dbReference type="SUPFAM" id="SSF53649">
    <property type="entry name" value="Alkaline phosphatase-like"/>
    <property type="match status" value="1"/>
</dbReference>